<dbReference type="HOGENOM" id="CLU_1097203_0_0_0"/>
<protein>
    <submittedName>
        <fullName evidence="1">Uncharacterized protein</fullName>
    </submittedName>
</protein>
<evidence type="ECO:0000313" key="2">
    <source>
        <dbReference type="Proteomes" id="UP000002524"/>
    </source>
</evidence>
<dbReference type="EnsemblBacteria" id="AAF10231">
    <property type="protein sequence ID" value="AAF10231"/>
    <property type="gene ID" value="DR_0648"/>
</dbReference>
<dbReference type="PaxDb" id="243230-DR_0648"/>
<organism evidence="1 2">
    <name type="scientific">Deinococcus radiodurans (strain ATCC 13939 / DSM 20539 / JCM 16871 / CCUG 27074 / LMG 4051 / NBRC 15346 / NCIMB 9279 / VKM B-1422 / R1)</name>
    <dbReference type="NCBI Taxonomy" id="243230"/>
    <lineage>
        <taxon>Bacteria</taxon>
        <taxon>Thermotogati</taxon>
        <taxon>Deinococcota</taxon>
        <taxon>Deinococci</taxon>
        <taxon>Deinococcales</taxon>
        <taxon>Deinococcaceae</taxon>
        <taxon>Deinococcus</taxon>
    </lineage>
</organism>
<dbReference type="PIR" id="E75493">
    <property type="entry name" value="E75493"/>
</dbReference>
<dbReference type="InParanoid" id="Q9RWL8"/>
<dbReference type="AlphaFoldDB" id="Q9RWL8"/>
<gene>
    <name evidence="1" type="ordered locus">DR_0648</name>
</gene>
<dbReference type="Proteomes" id="UP000002524">
    <property type="component" value="Chromosome 1"/>
</dbReference>
<dbReference type="RefSeq" id="WP_010887293.1">
    <property type="nucleotide sequence ID" value="NC_001263.1"/>
</dbReference>
<reference evidence="1 2" key="1">
    <citation type="journal article" date="1999" name="Science">
        <title>Genome sequence of the radioresistant bacterium Deinococcus radiodurans R1.</title>
        <authorList>
            <person name="White O."/>
            <person name="Eisen J.A."/>
            <person name="Heidelberg J.F."/>
            <person name="Hickey E.K."/>
            <person name="Peterson J.D."/>
            <person name="Dodson R.J."/>
            <person name="Haft D.H."/>
            <person name="Gwinn M.L."/>
            <person name="Nelson W.C."/>
            <person name="Richardson D.L."/>
            <person name="Moffat K.S."/>
            <person name="Qin H."/>
            <person name="Jiang L."/>
            <person name="Pamphile W."/>
            <person name="Crosby M."/>
            <person name="Shen M."/>
            <person name="Vamathevan J.J."/>
            <person name="Lam P."/>
            <person name="McDonald L."/>
            <person name="Utterback T."/>
            <person name="Zalewski C."/>
            <person name="Makarova K.S."/>
            <person name="Aravind L."/>
            <person name="Daly M.J."/>
            <person name="Minton K.W."/>
            <person name="Fleischmann R.D."/>
            <person name="Ketchum K.A."/>
            <person name="Nelson K.E."/>
            <person name="Salzberg S."/>
            <person name="Smith H.O."/>
            <person name="Venter J.C."/>
            <person name="Fraser C.M."/>
        </authorList>
    </citation>
    <scope>NUCLEOTIDE SEQUENCE [LARGE SCALE GENOMIC DNA]</scope>
    <source>
        <strain evidence="2">ATCC 13939 / DSM 20539 / JCM 16871 / LMG 4051 / NBRC 15346 / NCIMB 9279 / R1 / VKM B-1422</strain>
    </source>
</reference>
<accession>Q9RWL8</accession>
<dbReference type="SUPFAM" id="SSF48452">
    <property type="entry name" value="TPR-like"/>
    <property type="match status" value="1"/>
</dbReference>
<proteinExistence type="predicted"/>
<keyword evidence="2" id="KW-1185">Reference proteome</keyword>
<dbReference type="EMBL" id="AE000513">
    <property type="protein sequence ID" value="AAF10231.1"/>
    <property type="molecule type" value="Genomic_DNA"/>
</dbReference>
<dbReference type="Gene3D" id="1.25.40.10">
    <property type="entry name" value="Tetratricopeptide repeat domain"/>
    <property type="match status" value="1"/>
</dbReference>
<dbReference type="KEGG" id="dra:DR_0648"/>
<dbReference type="STRING" id="243230.DR_0648"/>
<dbReference type="PATRIC" id="fig|243230.17.peg.827"/>
<name>Q9RWL8_DEIRA</name>
<evidence type="ECO:0000313" key="1">
    <source>
        <dbReference type="EMBL" id="AAF10231.1"/>
    </source>
</evidence>
<dbReference type="InterPro" id="IPR011990">
    <property type="entry name" value="TPR-like_helical_dom_sf"/>
</dbReference>
<sequence length="253" mass="26897">MTGEVPGAAAQVFARAEALRDLGRPAEALGLVRQGLASDPHDVTLLVLATTLSLALEDYAQAADFATQAAAQAPGWALPLALLAQARRLADDPAGGKQAAQAALHLDPDEALAHFEVGLATALEAEQAPLWHRRRLLTEARAAASRVEALWPGQADGPALQALIDIVAGHWPQHEANIARALEREPDDSFAHNVRLLGLQARHSGETVPQLYERLRSRPDDVFARSQCVPTFPSRAGCGSIGGAGGGFFHCWW</sequence>